<dbReference type="PANTHER" id="PTHR11709:SF394">
    <property type="entry name" value="FI03373P-RELATED"/>
    <property type="match status" value="1"/>
</dbReference>
<evidence type="ECO:0000259" key="5">
    <source>
        <dbReference type="Pfam" id="PF07731"/>
    </source>
</evidence>
<dbReference type="InterPro" id="IPR045087">
    <property type="entry name" value="Cu-oxidase_fam"/>
</dbReference>
<feature type="region of interest" description="Disordered" evidence="4">
    <location>
        <begin position="135"/>
        <end position="156"/>
    </location>
</feature>
<dbReference type="CDD" id="cd11020">
    <property type="entry name" value="CuRO_1_CuNIR"/>
    <property type="match status" value="1"/>
</dbReference>
<evidence type="ECO:0000256" key="4">
    <source>
        <dbReference type="SAM" id="MobiDB-lite"/>
    </source>
</evidence>
<dbReference type="Proteomes" id="UP000179184">
    <property type="component" value="Unassembled WGS sequence"/>
</dbReference>
<dbReference type="SUPFAM" id="SSF49503">
    <property type="entry name" value="Cupredoxins"/>
    <property type="match status" value="2"/>
</dbReference>
<evidence type="ECO:0000256" key="1">
    <source>
        <dbReference type="ARBA" id="ARBA00022723"/>
    </source>
</evidence>
<dbReference type="PANTHER" id="PTHR11709">
    <property type="entry name" value="MULTI-COPPER OXIDASE"/>
    <property type="match status" value="1"/>
</dbReference>
<dbReference type="Gene3D" id="2.60.40.420">
    <property type="entry name" value="Cupredoxins - blue copper proteins"/>
    <property type="match status" value="2"/>
</dbReference>
<evidence type="ECO:0000256" key="3">
    <source>
        <dbReference type="ARBA" id="ARBA00023008"/>
    </source>
</evidence>
<keyword evidence="2" id="KW-0560">Oxidoreductase</keyword>
<organism evidence="6 7">
    <name type="scientific">Candidatus Azambacteria bacterium RIFCSPHIGHO2_02_46_12</name>
    <dbReference type="NCBI Taxonomy" id="1797295"/>
    <lineage>
        <taxon>Bacteria</taxon>
        <taxon>Candidatus Azamiibacteriota</taxon>
    </lineage>
</organism>
<keyword evidence="3" id="KW-0186">Copper</keyword>
<reference evidence="6 7" key="1">
    <citation type="journal article" date="2016" name="Nat. Commun.">
        <title>Thousands of microbial genomes shed light on interconnected biogeochemical processes in an aquifer system.</title>
        <authorList>
            <person name="Anantharaman K."/>
            <person name="Brown C.T."/>
            <person name="Hug L.A."/>
            <person name="Sharon I."/>
            <person name="Castelle C.J."/>
            <person name="Probst A.J."/>
            <person name="Thomas B.C."/>
            <person name="Singh A."/>
            <person name="Wilkins M.J."/>
            <person name="Karaoz U."/>
            <person name="Brodie E.L."/>
            <person name="Williams K.H."/>
            <person name="Hubbard S.S."/>
            <person name="Banfield J.F."/>
        </authorList>
    </citation>
    <scope>NUCLEOTIDE SEQUENCE [LARGE SCALE GENOMIC DNA]</scope>
</reference>
<gene>
    <name evidence="6" type="ORF">A2W60_00005</name>
</gene>
<dbReference type="GO" id="GO:0016491">
    <property type="term" value="F:oxidoreductase activity"/>
    <property type="evidence" value="ECO:0007669"/>
    <property type="project" value="UniProtKB-KW"/>
</dbReference>
<dbReference type="GO" id="GO:0005507">
    <property type="term" value="F:copper ion binding"/>
    <property type="evidence" value="ECO:0007669"/>
    <property type="project" value="InterPro"/>
</dbReference>
<sequence length="382" mass="41562">MNKIWIIAIIVIIGALAAGIIFRPIKPATTPAKPVTAEEISRKADNLPPPITRTENQKVVVELETKEVIAEIAPGVTYEYWTYNGTVPGPFIRAKEGDTVEIRLTHSHEGHTYGSKSPEHSFALDGFYVNEAKANGTDDHAPSGAAEEHAAAGHEKHSIDLHAVKGPGGGAVFTQVEPGETKAFQFKATRPGIYVYHCASKHIPTHVANGMYGLILVEPKEGLAPVDREFYVMQGEFYTEGKFGEKGHQEFSLEKMLEGRPEYFLFNGRVGALAEGGALKAKVGETVRIFFGVGSHIASNFHIIGEIFDKLYPEGDIISPPHQNVQTTIVPPGGAAIVEFKLEVPGKYLLVDHSLPRAIDKGALGELVVEGEERPEIFKKVD</sequence>
<protein>
    <submittedName>
        <fullName evidence="6">Nitrite reductase, copper-containing</fullName>
    </submittedName>
</protein>
<proteinExistence type="predicted"/>
<accession>A0A1F5BJH2</accession>
<dbReference type="EMBL" id="MEYN01000013">
    <property type="protein sequence ID" value="OGD30765.1"/>
    <property type="molecule type" value="Genomic_DNA"/>
</dbReference>
<dbReference type="CDD" id="cd04208">
    <property type="entry name" value="CuRO_2_CuNIR"/>
    <property type="match status" value="1"/>
</dbReference>
<dbReference type="FunFam" id="2.60.40.420:FF:000093">
    <property type="entry name" value="Copper-containing nitrite reductase"/>
    <property type="match status" value="1"/>
</dbReference>
<feature type="domain" description="Plastocyanin-like" evidence="5">
    <location>
        <begin position="90"/>
        <end position="220"/>
    </location>
</feature>
<dbReference type="InterPro" id="IPR008972">
    <property type="entry name" value="Cupredoxin"/>
</dbReference>
<dbReference type="Pfam" id="PF07731">
    <property type="entry name" value="Cu-oxidase_2"/>
    <property type="match status" value="1"/>
</dbReference>
<dbReference type="InterPro" id="IPR011706">
    <property type="entry name" value="Cu-oxidase_C"/>
</dbReference>
<evidence type="ECO:0000313" key="6">
    <source>
        <dbReference type="EMBL" id="OGD30765.1"/>
    </source>
</evidence>
<evidence type="ECO:0000313" key="7">
    <source>
        <dbReference type="Proteomes" id="UP000179184"/>
    </source>
</evidence>
<keyword evidence="1" id="KW-0479">Metal-binding</keyword>
<evidence type="ECO:0000256" key="2">
    <source>
        <dbReference type="ARBA" id="ARBA00023002"/>
    </source>
</evidence>
<name>A0A1F5BJH2_9BACT</name>
<feature type="compositionally biased region" description="Basic and acidic residues" evidence="4">
    <location>
        <begin position="136"/>
        <end position="156"/>
    </location>
</feature>
<comment type="caution">
    <text evidence="6">The sequence shown here is derived from an EMBL/GenBank/DDBJ whole genome shotgun (WGS) entry which is preliminary data.</text>
</comment>
<dbReference type="AlphaFoldDB" id="A0A1F5BJH2"/>